<keyword evidence="13" id="KW-0239">DNA-directed DNA polymerase</keyword>
<dbReference type="PANTHER" id="PTHR11076">
    <property type="entry name" value="DNA REPAIR POLYMERASE UMUC / TRANSFERASE FAMILY MEMBER"/>
    <property type="match status" value="1"/>
</dbReference>
<evidence type="ECO:0000313" key="18">
    <source>
        <dbReference type="EMBL" id="MDF3636258.1"/>
    </source>
</evidence>
<keyword evidence="10" id="KW-0479">Metal-binding</keyword>
<evidence type="ECO:0000256" key="1">
    <source>
        <dbReference type="ARBA" id="ARBA00001946"/>
    </source>
</evidence>
<evidence type="ECO:0000256" key="3">
    <source>
        <dbReference type="ARBA" id="ARBA00010945"/>
    </source>
</evidence>
<dbReference type="Gene3D" id="3.30.70.270">
    <property type="match status" value="1"/>
</dbReference>
<feature type="domain" description="UmuC" evidence="17">
    <location>
        <begin position="4"/>
        <end position="91"/>
    </location>
</feature>
<evidence type="ECO:0000256" key="10">
    <source>
        <dbReference type="ARBA" id="ARBA00022723"/>
    </source>
</evidence>
<protein>
    <recommendedName>
        <fullName evidence="4">DNA-directed DNA polymerase</fullName>
        <ecNumber evidence="4">2.7.7.7</ecNumber>
    </recommendedName>
</protein>
<keyword evidence="5" id="KW-0515">Mutator protein</keyword>
<dbReference type="EC" id="2.7.7.7" evidence="4"/>
<evidence type="ECO:0000259" key="17">
    <source>
        <dbReference type="PROSITE" id="PS50173"/>
    </source>
</evidence>
<organism evidence="18 19">
    <name type="scientific">Enterobacter cloacae</name>
    <dbReference type="NCBI Taxonomy" id="550"/>
    <lineage>
        <taxon>Bacteria</taxon>
        <taxon>Pseudomonadati</taxon>
        <taxon>Pseudomonadota</taxon>
        <taxon>Gammaproteobacteria</taxon>
        <taxon>Enterobacterales</taxon>
        <taxon>Enterobacteriaceae</taxon>
        <taxon>Enterobacter</taxon>
        <taxon>Enterobacter cloacae complex</taxon>
    </lineage>
</organism>
<accession>A0AAW6NK17</accession>
<dbReference type="GO" id="GO:0005829">
    <property type="term" value="C:cytosol"/>
    <property type="evidence" value="ECO:0007669"/>
    <property type="project" value="TreeGrafter"/>
</dbReference>
<proteinExistence type="inferred from homology"/>
<comment type="cofactor">
    <cofactor evidence="1">
        <name>Mg(2+)</name>
        <dbReference type="ChEBI" id="CHEBI:18420"/>
    </cofactor>
</comment>
<evidence type="ECO:0000256" key="11">
    <source>
        <dbReference type="ARBA" id="ARBA00022763"/>
    </source>
</evidence>
<keyword evidence="6" id="KW-0963">Cytoplasm</keyword>
<evidence type="ECO:0000256" key="9">
    <source>
        <dbReference type="ARBA" id="ARBA00022705"/>
    </source>
</evidence>
<dbReference type="GO" id="GO:0003677">
    <property type="term" value="F:DNA binding"/>
    <property type="evidence" value="ECO:0007669"/>
    <property type="project" value="UniProtKB-KW"/>
</dbReference>
<dbReference type="Pfam" id="PF00817">
    <property type="entry name" value="IMS"/>
    <property type="match status" value="1"/>
</dbReference>
<dbReference type="PROSITE" id="PS50173">
    <property type="entry name" value="UMUC"/>
    <property type="match status" value="1"/>
</dbReference>
<dbReference type="InterPro" id="IPR043502">
    <property type="entry name" value="DNA/RNA_pol_sf"/>
</dbReference>
<evidence type="ECO:0000256" key="7">
    <source>
        <dbReference type="ARBA" id="ARBA00022679"/>
    </source>
</evidence>
<evidence type="ECO:0000256" key="15">
    <source>
        <dbReference type="ARBA" id="ARBA00023204"/>
    </source>
</evidence>
<dbReference type="GO" id="GO:0006281">
    <property type="term" value="P:DNA repair"/>
    <property type="evidence" value="ECO:0007669"/>
    <property type="project" value="UniProtKB-KW"/>
</dbReference>
<dbReference type="PANTHER" id="PTHR11076:SF33">
    <property type="entry name" value="DNA POLYMERASE KAPPA"/>
    <property type="match status" value="1"/>
</dbReference>
<keyword evidence="14" id="KW-0238">DNA-binding</keyword>
<dbReference type="GO" id="GO:0042276">
    <property type="term" value="P:error-prone translesion synthesis"/>
    <property type="evidence" value="ECO:0007669"/>
    <property type="project" value="TreeGrafter"/>
</dbReference>
<keyword evidence="9" id="KW-0235">DNA replication</keyword>
<dbReference type="SUPFAM" id="SSF56672">
    <property type="entry name" value="DNA/RNA polymerases"/>
    <property type="match status" value="1"/>
</dbReference>
<evidence type="ECO:0000256" key="4">
    <source>
        <dbReference type="ARBA" id="ARBA00012417"/>
    </source>
</evidence>
<evidence type="ECO:0000256" key="6">
    <source>
        <dbReference type="ARBA" id="ARBA00022490"/>
    </source>
</evidence>
<sequence length="91" mass="10114">MRKIIHVDMDCFAAVEMRDNPALRDIPIAIGGSRVQRGVISTANYPARKYGVRSAMPTAMALKLCPHLTLLPGRFGAYKEASSHIREIFSR</sequence>
<keyword evidence="15" id="KW-0234">DNA repair</keyword>
<comment type="caution">
    <text evidence="18">The sequence shown here is derived from an EMBL/GenBank/DDBJ whole genome shotgun (WGS) entry which is preliminary data.</text>
</comment>
<dbReference type="InterPro" id="IPR050116">
    <property type="entry name" value="DNA_polymerase-Y"/>
</dbReference>
<dbReference type="AlphaFoldDB" id="A0AAW6NK17"/>
<dbReference type="GO" id="GO:0009432">
    <property type="term" value="P:SOS response"/>
    <property type="evidence" value="ECO:0007669"/>
    <property type="project" value="TreeGrafter"/>
</dbReference>
<evidence type="ECO:0000256" key="14">
    <source>
        <dbReference type="ARBA" id="ARBA00023125"/>
    </source>
</evidence>
<feature type="non-terminal residue" evidence="18">
    <location>
        <position position="91"/>
    </location>
</feature>
<gene>
    <name evidence="18" type="ORF">P3S46_03360</name>
</gene>
<evidence type="ECO:0000256" key="8">
    <source>
        <dbReference type="ARBA" id="ARBA00022695"/>
    </source>
</evidence>
<dbReference type="GO" id="GO:0006260">
    <property type="term" value="P:DNA replication"/>
    <property type="evidence" value="ECO:0007669"/>
    <property type="project" value="UniProtKB-KW"/>
</dbReference>
<evidence type="ECO:0000256" key="5">
    <source>
        <dbReference type="ARBA" id="ARBA00022457"/>
    </source>
</evidence>
<dbReference type="Proteomes" id="UP001215180">
    <property type="component" value="Unassembled WGS sequence"/>
</dbReference>
<dbReference type="GO" id="GO:0046872">
    <property type="term" value="F:metal ion binding"/>
    <property type="evidence" value="ECO:0007669"/>
    <property type="project" value="UniProtKB-KW"/>
</dbReference>
<reference evidence="18" key="1">
    <citation type="submission" date="2023-03" db="EMBL/GenBank/DDBJ databases">
        <title>A Study on Prevalence and Characterization of Enterobacter cloacae strains in China.</title>
        <authorList>
            <person name="Zheng Z."/>
        </authorList>
    </citation>
    <scope>NUCLEOTIDE SEQUENCE</scope>
    <source>
        <strain evidence="18">EC77</strain>
    </source>
</reference>
<keyword evidence="8 18" id="KW-0548">Nucleotidyltransferase</keyword>
<dbReference type="Gene3D" id="3.40.1170.60">
    <property type="match status" value="1"/>
</dbReference>
<evidence type="ECO:0000256" key="2">
    <source>
        <dbReference type="ARBA" id="ARBA00004496"/>
    </source>
</evidence>
<dbReference type="InterPro" id="IPR001126">
    <property type="entry name" value="UmuC"/>
</dbReference>
<comment type="similarity">
    <text evidence="3">Belongs to the DNA polymerase type-Y family.</text>
</comment>
<comment type="subcellular location">
    <subcellularLocation>
        <location evidence="2">Cytoplasm</location>
    </subcellularLocation>
</comment>
<evidence type="ECO:0000256" key="12">
    <source>
        <dbReference type="ARBA" id="ARBA00022842"/>
    </source>
</evidence>
<comment type="catalytic activity">
    <reaction evidence="16">
        <text>DNA(n) + a 2'-deoxyribonucleoside 5'-triphosphate = DNA(n+1) + diphosphate</text>
        <dbReference type="Rhea" id="RHEA:22508"/>
        <dbReference type="Rhea" id="RHEA-COMP:17339"/>
        <dbReference type="Rhea" id="RHEA-COMP:17340"/>
        <dbReference type="ChEBI" id="CHEBI:33019"/>
        <dbReference type="ChEBI" id="CHEBI:61560"/>
        <dbReference type="ChEBI" id="CHEBI:173112"/>
        <dbReference type="EC" id="2.7.7.7"/>
    </reaction>
</comment>
<keyword evidence="12" id="KW-0460">Magnesium</keyword>
<dbReference type="FunFam" id="3.40.1170.60:FF:000001">
    <property type="entry name" value="DNA polymerase IV"/>
    <property type="match status" value="1"/>
</dbReference>
<dbReference type="EMBL" id="JARJGR010000464">
    <property type="protein sequence ID" value="MDF3636258.1"/>
    <property type="molecule type" value="Genomic_DNA"/>
</dbReference>
<evidence type="ECO:0000256" key="13">
    <source>
        <dbReference type="ARBA" id="ARBA00022932"/>
    </source>
</evidence>
<evidence type="ECO:0000256" key="16">
    <source>
        <dbReference type="ARBA" id="ARBA00049244"/>
    </source>
</evidence>
<keyword evidence="11" id="KW-0227">DNA damage</keyword>
<name>A0AAW6NK17_ENTCL</name>
<evidence type="ECO:0000313" key="19">
    <source>
        <dbReference type="Proteomes" id="UP001215180"/>
    </source>
</evidence>
<keyword evidence="7 18" id="KW-0808">Transferase</keyword>
<dbReference type="GO" id="GO:0003887">
    <property type="term" value="F:DNA-directed DNA polymerase activity"/>
    <property type="evidence" value="ECO:0007669"/>
    <property type="project" value="UniProtKB-KW"/>
</dbReference>
<dbReference type="InterPro" id="IPR043128">
    <property type="entry name" value="Rev_trsase/Diguanyl_cyclase"/>
</dbReference>